<dbReference type="RefSeq" id="WP_282764371.1">
    <property type="nucleotide sequence ID" value="NZ_JASCTH010000025.1"/>
</dbReference>
<evidence type="ECO:0000313" key="1">
    <source>
        <dbReference type="EMBL" id="MDI6103343.1"/>
    </source>
</evidence>
<name>A0ABT6WUB6_9ACTN</name>
<proteinExistence type="predicted"/>
<protein>
    <recommendedName>
        <fullName evidence="3">Fe2OG dioxygenase domain-containing protein</fullName>
    </recommendedName>
</protein>
<dbReference type="Gene3D" id="2.60.120.620">
    <property type="entry name" value="q2cbj1_9rhob like domain"/>
    <property type="match status" value="1"/>
</dbReference>
<dbReference type="Proteomes" id="UP001241758">
    <property type="component" value="Unassembled WGS sequence"/>
</dbReference>
<reference evidence="1 2" key="1">
    <citation type="submission" date="2023-05" db="EMBL/GenBank/DDBJ databases">
        <title>Actinoplanes sp. NEAU-A12 genome sequencing.</title>
        <authorList>
            <person name="Wang Z.-S."/>
        </authorList>
    </citation>
    <scope>NUCLEOTIDE SEQUENCE [LARGE SCALE GENOMIC DNA]</scope>
    <source>
        <strain evidence="1 2">NEAU-A12</strain>
    </source>
</reference>
<gene>
    <name evidence="1" type="ORF">QLQ12_32515</name>
</gene>
<keyword evidence="2" id="KW-1185">Reference proteome</keyword>
<evidence type="ECO:0008006" key="3">
    <source>
        <dbReference type="Google" id="ProtNLM"/>
    </source>
</evidence>
<evidence type="ECO:0000313" key="2">
    <source>
        <dbReference type="Proteomes" id="UP001241758"/>
    </source>
</evidence>
<dbReference type="EMBL" id="JASCTH010000025">
    <property type="protein sequence ID" value="MDI6103343.1"/>
    <property type="molecule type" value="Genomic_DNA"/>
</dbReference>
<sequence>MTTDLSVAQRLDLLDDLYQRLLRDRPAQADLSGLRADYERSGFVQVAGMLAAEPLAELADHLLALLSPLAMRVEMRHEVDEAGARLTHGHRFARFDPDSLADPRLRGQMSQLLDRLGVTEFGRLLADRLTPVVGAVAGPVHYRRIFFNLYAEGDYIGPHDDRHMGDRLTVYFPVPRAAPGALRVLRDGHLQLRYDAVGTLNILGPRIWHDVPPLVRDRSGEPPRRLNLVLRYDLAAG</sequence>
<organism evidence="1 2">
    <name type="scientific">Actinoplanes sandaracinus</name>
    <dbReference type="NCBI Taxonomy" id="3045177"/>
    <lineage>
        <taxon>Bacteria</taxon>
        <taxon>Bacillati</taxon>
        <taxon>Actinomycetota</taxon>
        <taxon>Actinomycetes</taxon>
        <taxon>Micromonosporales</taxon>
        <taxon>Micromonosporaceae</taxon>
        <taxon>Actinoplanes</taxon>
    </lineage>
</organism>
<accession>A0ABT6WUB6</accession>
<comment type="caution">
    <text evidence="1">The sequence shown here is derived from an EMBL/GenBank/DDBJ whole genome shotgun (WGS) entry which is preliminary data.</text>
</comment>